<dbReference type="Proteomes" id="UP000198323">
    <property type="component" value="Unassembled WGS sequence"/>
</dbReference>
<feature type="domain" description="MROH2B-like HEAT-repeats" evidence="2">
    <location>
        <begin position="299"/>
        <end position="343"/>
    </location>
</feature>
<proteinExistence type="predicted"/>
<evidence type="ECO:0000259" key="2">
    <source>
        <dbReference type="Pfam" id="PF23210"/>
    </source>
</evidence>
<dbReference type="EMBL" id="MCFN01000139">
    <property type="protein sequence ID" value="OXB63934.1"/>
    <property type="molecule type" value="Genomic_DNA"/>
</dbReference>
<dbReference type="InterPro" id="IPR055408">
    <property type="entry name" value="HEAT_MROH2B-like"/>
</dbReference>
<feature type="domain" description="MROH2B-like N-terminal HEAT-repeats" evidence="3">
    <location>
        <begin position="30"/>
        <end position="225"/>
    </location>
</feature>
<dbReference type="InterPro" id="IPR045206">
    <property type="entry name" value="Maestro_heat-like_prot"/>
</dbReference>
<evidence type="ECO:0000256" key="1">
    <source>
        <dbReference type="ARBA" id="ARBA00022737"/>
    </source>
</evidence>
<dbReference type="OrthoDB" id="1884734at2759"/>
<dbReference type="InterPro" id="IPR056282">
    <property type="entry name" value="MROH2B-like_N_HEAT"/>
</dbReference>
<sequence>MCQEPYWTCINACRSVKPGQKDKSAWREVEANEGDREQVYCELESVLREEDSRLPCGVLNRLLAEVSQDLMAAQGVATEVKMAASNILVALARSHFSLVMAELQSQLKAVGKSREFVLITLSRLFSIYALQCIPFVWLTLAGLCSVVGQTKSGQTLRFACAVVKQWSEGIRVHLCSGKQCPWPATEKERILEKLYQLFCSVERNWQGCKEEKDKKAVLEAVVAMMVVLLEKELHREHMWEQLLWLTHQYQEVEDTSGVTKGLVQSRETLLSLIVFLEALKGVQPGIPRDRFLAITSAVFYQLLWPRLMLYVVPAQYTGMLIPVSRCIQALAERKDLAARETEELDSHFLNSLFQAGAGAVAGALPTYVAHAVFPARGRVGPSHMAISQQVTLLPHLRFFLPEQSFLYKALGTALGACKDVLHIQEKLLQHLEESNAEGLSEVQLKPSLESKDTLHLLNLCWKNIVMNPSAEMMLKMRKSQRAAQYLQIKQQSCHGLGKPSDLVLTLALSRNVLFHLIIANYAVIRVIINFTEKK</sequence>
<dbReference type="PANTHER" id="PTHR23120">
    <property type="entry name" value="MAESTRO-RELATED HEAT DOMAIN-CONTAINING"/>
    <property type="match status" value="1"/>
</dbReference>
<dbReference type="Pfam" id="PF23221">
    <property type="entry name" value="HEAT_MROH2B_1st"/>
    <property type="match status" value="1"/>
</dbReference>
<protein>
    <submittedName>
        <fullName evidence="4">Uncharacterized protein</fullName>
    </submittedName>
</protein>
<organism evidence="4 5">
    <name type="scientific">Callipepla squamata</name>
    <name type="common">Scaled quail</name>
    <dbReference type="NCBI Taxonomy" id="9009"/>
    <lineage>
        <taxon>Eukaryota</taxon>
        <taxon>Metazoa</taxon>
        <taxon>Chordata</taxon>
        <taxon>Craniata</taxon>
        <taxon>Vertebrata</taxon>
        <taxon>Euteleostomi</taxon>
        <taxon>Archelosauria</taxon>
        <taxon>Archosauria</taxon>
        <taxon>Dinosauria</taxon>
        <taxon>Saurischia</taxon>
        <taxon>Theropoda</taxon>
        <taxon>Coelurosauria</taxon>
        <taxon>Aves</taxon>
        <taxon>Neognathae</taxon>
        <taxon>Galloanserae</taxon>
        <taxon>Galliformes</taxon>
        <taxon>Odontophoridae</taxon>
        <taxon>Callipepla</taxon>
    </lineage>
</organism>
<name>A0A226N8P1_CALSU</name>
<dbReference type="Pfam" id="PF23210">
    <property type="entry name" value="HEAT_Maestro_2"/>
    <property type="match status" value="1"/>
</dbReference>
<dbReference type="AlphaFoldDB" id="A0A226N8P1"/>
<comment type="caution">
    <text evidence="4">The sequence shown here is derived from an EMBL/GenBank/DDBJ whole genome shotgun (WGS) entry which is preliminary data.</text>
</comment>
<dbReference type="GO" id="GO:0005737">
    <property type="term" value="C:cytoplasm"/>
    <property type="evidence" value="ECO:0007669"/>
    <property type="project" value="TreeGrafter"/>
</dbReference>
<keyword evidence="1" id="KW-0677">Repeat</keyword>
<reference evidence="4 5" key="1">
    <citation type="submission" date="2016-07" db="EMBL/GenBank/DDBJ databases">
        <title>Disparate Historic Effective Population Sizes Predicted by Modern Levels of Genome Diversity for the Scaled Quail (Callipepla squamata) and the Northern Bobwhite (Colinus virginianus): Inferences from First and Second Generation Draft Genome Assemblies for Sympatric New World Quail.</title>
        <authorList>
            <person name="Oldeschulte D.L."/>
            <person name="Halley Y.A."/>
            <person name="Bhattarai E.K."/>
            <person name="Brashear W.A."/>
            <person name="Hill J."/>
            <person name="Metz R.P."/>
            <person name="Johnson C.D."/>
            <person name="Rollins D."/>
            <person name="Peterson M.J."/>
            <person name="Bickhart D.M."/>
            <person name="Decker J.E."/>
            <person name="Seabury C.M."/>
        </authorList>
    </citation>
    <scope>NUCLEOTIDE SEQUENCE [LARGE SCALE GENOMIC DNA]</scope>
    <source>
        <strain evidence="4 5">Texas</strain>
        <tissue evidence="4">Leg muscle</tissue>
    </source>
</reference>
<evidence type="ECO:0000259" key="3">
    <source>
        <dbReference type="Pfam" id="PF23221"/>
    </source>
</evidence>
<dbReference type="PANTHER" id="PTHR23120:SF44">
    <property type="entry name" value="MAESTRO HEAT-LIKE REPEAT-CONTAINING PROTEIN FAMILY MEMBER 1"/>
    <property type="match status" value="1"/>
</dbReference>
<evidence type="ECO:0000313" key="4">
    <source>
        <dbReference type="EMBL" id="OXB63934.1"/>
    </source>
</evidence>
<accession>A0A226N8P1</accession>
<gene>
    <name evidence="4" type="ORF">ASZ78_001055</name>
</gene>
<keyword evidence="5" id="KW-1185">Reference proteome</keyword>
<evidence type="ECO:0000313" key="5">
    <source>
        <dbReference type="Proteomes" id="UP000198323"/>
    </source>
</evidence>